<accession>A0A0M3HKI9</accession>
<evidence type="ECO:0000313" key="3">
    <source>
        <dbReference type="WBParaSite" id="ALUE_0000203401-mRNA-1"/>
    </source>
</evidence>
<sequence length="58" mass="7185">MSGVIFNYYVERYSYFGSKLVYFFCRYNFFFINKFFPYLEAFVLIHIRMKNAIILIIL</sequence>
<dbReference type="Proteomes" id="UP000036681">
    <property type="component" value="Unplaced"/>
</dbReference>
<evidence type="ECO:0000313" key="2">
    <source>
        <dbReference type="Proteomes" id="UP000036681"/>
    </source>
</evidence>
<evidence type="ECO:0000256" key="1">
    <source>
        <dbReference type="SAM" id="Phobius"/>
    </source>
</evidence>
<name>A0A0M3HKI9_ASCLU</name>
<keyword evidence="1" id="KW-0812">Transmembrane</keyword>
<keyword evidence="1" id="KW-0472">Membrane</keyword>
<proteinExistence type="predicted"/>
<reference evidence="3" key="1">
    <citation type="submission" date="2017-02" db="UniProtKB">
        <authorList>
            <consortium name="WormBaseParasite"/>
        </authorList>
    </citation>
    <scope>IDENTIFICATION</scope>
</reference>
<dbReference type="WBParaSite" id="ALUE_0000203401-mRNA-1">
    <property type="protein sequence ID" value="ALUE_0000203401-mRNA-1"/>
    <property type="gene ID" value="ALUE_0000203401"/>
</dbReference>
<protein>
    <submittedName>
        <fullName evidence="3">Uncharacterized protein</fullName>
    </submittedName>
</protein>
<keyword evidence="1" id="KW-1133">Transmembrane helix</keyword>
<dbReference type="AlphaFoldDB" id="A0A0M3HKI9"/>
<feature type="transmembrane region" description="Helical" evidence="1">
    <location>
        <begin position="20"/>
        <end position="45"/>
    </location>
</feature>
<keyword evidence="2" id="KW-1185">Reference proteome</keyword>
<organism evidence="2 3">
    <name type="scientific">Ascaris lumbricoides</name>
    <name type="common">Giant roundworm</name>
    <dbReference type="NCBI Taxonomy" id="6252"/>
    <lineage>
        <taxon>Eukaryota</taxon>
        <taxon>Metazoa</taxon>
        <taxon>Ecdysozoa</taxon>
        <taxon>Nematoda</taxon>
        <taxon>Chromadorea</taxon>
        <taxon>Rhabditida</taxon>
        <taxon>Spirurina</taxon>
        <taxon>Ascaridomorpha</taxon>
        <taxon>Ascaridoidea</taxon>
        <taxon>Ascarididae</taxon>
        <taxon>Ascaris</taxon>
    </lineage>
</organism>